<reference evidence="4 5" key="1">
    <citation type="journal article" date="2014" name="Genome Announc.">
        <title>Draft Genome Sequence of Advenella kashmirensis Strain W13003, a Polycyclic Aromatic Hydrocarbon-Degrading Bacterium.</title>
        <authorList>
            <person name="Wang X."/>
            <person name="Jin D."/>
            <person name="Zhou L."/>
            <person name="Wu L."/>
            <person name="An W."/>
            <person name="Zhao L."/>
        </authorList>
    </citation>
    <scope>NUCLEOTIDE SEQUENCE [LARGE SCALE GENOMIC DNA]</scope>
    <source>
        <strain evidence="4 5">W13003</strain>
    </source>
</reference>
<dbReference type="PRINTS" id="PR00368">
    <property type="entry name" value="FADPNR"/>
</dbReference>
<dbReference type="PIRSF" id="PIRSF037495">
    <property type="entry name" value="Opine_OX_OoxA/HcnB"/>
    <property type="match status" value="1"/>
</dbReference>
<dbReference type="STRING" id="1424334.W822_00880"/>
<dbReference type="PATRIC" id="fig|1424334.3.peg.186"/>
<sequence>MEDPVVIIGAGPAGLSCARTLAKAGRPVVIIDENNQPGGQYFRQLPEPFTADYKHLPHDIPGFQSLSGVLEHAAVRYLRATTVWSCTSPQQVAYAGSAGSGRVNASAVVLATGAQDMPFPFPGWTLPGVISAGGCLNMIKGQGLVPEGRIVIAGNGPLVLVTAASLVAAGANVVGVFEAQRSSRLIPPVLKGLFSAPNIVSQAISYRAKLMKARVPLHFKRMITQAEGTGQLGRVTLGHVGANGKPEQNGRHSIDADVLVTGYGLIPGAEPARLFGCKMQTAPDLNGTVPERSATLETSVAGVYAVGDGAGIGGVKVAIAEGHIAALAILNQPVPLGAAASYRRLDRFRRQLNLAYQSPSPLTAATADTIICRCEALRLAELQNHPALKSGNLNALKTATRLSMGRCQGRNCLPSISHLLSLPSENLSARPRVRPPLRPVPLYQLAADKDAIRVREPDEPSTQKKENAHDSYRAD</sequence>
<dbReference type="InterPro" id="IPR051691">
    <property type="entry name" value="Metab_Enz_Cyan_OpOx_G3PDH"/>
</dbReference>
<dbReference type="Gene3D" id="1.10.10.1100">
    <property type="entry name" value="BFD-like [2Fe-2S]-binding domain"/>
    <property type="match status" value="1"/>
</dbReference>
<gene>
    <name evidence="4" type="ORF">W822_00880</name>
</gene>
<evidence type="ECO:0000313" key="4">
    <source>
        <dbReference type="EMBL" id="ETF04632.1"/>
    </source>
</evidence>
<dbReference type="PRINTS" id="PR00469">
    <property type="entry name" value="PNDRDTASEII"/>
</dbReference>
<evidence type="ECO:0000259" key="3">
    <source>
        <dbReference type="Pfam" id="PF07992"/>
    </source>
</evidence>
<dbReference type="GO" id="GO:0016491">
    <property type="term" value="F:oxidoreductase activity"/>
    <property type="evidence" value="ECO:0007669"/>
    <property type="project" value="UniProtKB-KW"/>
</dbReference>
<dbReference type="AlphaFoldDB" id="V8QYC4"/>
<evidence type="ECO:0000256" key="2">
    <source>
        <dbReference type="SAM" id="MobiDB-lite"/>
    </source>
</evidence>
<evidence type="ECO:0000313" key="5">
    <source>
        <dbReference type="Proteomes" id="UP000018733"/>
    </source>
</evidence>
<dbReference type="CDD" id="cd19946">
    <property type="entry name" value="GlpA-like_Fer2_BFD-like"/>
    <property type="match status" value="1"/>
</dbReference>
<accession>V8QYC4</accession>
<keyword evidence="5" id="KW-1185">Reference proteome</keyword>
<dbReference type="InterPro" id="IPR017224">
    <property type="entry name" value="Opine_Oxase_asu/HCN_bsu"/>
</dbReference>
<organism evidence="4 5">
    <name type="scientific">Advenella kashmirensis W13003</name>
    <dbReference type="NCBI Taxonomy" id="1424334"/>
    <lineage>
        <taxon>Bacteria</taxon>
        <taxon>Pseudomonadati</taxon>
        <taxon>Pseudomonadota</taxon>
        <taxon>Betaproteobacteria</taxon>
        <taxon>Burkholderiales</taxon>
        <taxon>Alcaligenaceae</taxon>
    </lineage>
</organism>
<dbReference type="Gene3D" id="3.50.50.60">
    <property type="entry name" value="FAD/NAD(P)-binding domain"/>
    <property type="match status" value="2"/>
</dbReference>
<comment type="caution">
    <text evidence="4">The sequence shown here is derived from an EMBL/GenBank/DDBJ whole genome shotgun (WGS) entry which is preliminary data.</text>
</comment>
<dbReference type="InterPro" id="IPR036188">
    <property type="entry name" value="FAD/NAD-bd_sf"/>
</dbReference>
<feature type="region of interest" description="Disordered" evidence="2">
    <location>
        <begin position="448"/>
        <end position="475"/>
    </location>
</feature>
<dbReference type="eggNOG" id="COG0446">
    <property type="taxonomic scope" value="Bacteria"/>
</dbReference>
<dbReference type="Pfam" id="PF07992">
    <property type="entry name" value="Pyr_redox_2"/>
    <property type="match status" value="1"/>
</dbReference>
<feature type="domain" description="FAD/NAD(P)-binding" evidence="3">
    <location>
        <begin position="5"/>
        <end position="322"/>
    </location>
</feature>
<dbReference type="PANTHER" id="PTHR42949:SF3">
    <property type="entry name" value="ANAEROBIC GLYCEROL-3-PHOSPHATE DEHYDROGENASE SUBUNIT B"/>
    <property type="match status" value="1"/>
</dbReference>
<dbReference type="PANTHER" id="PTHR42949">
    <property type="entry name" value="ANAEROBIC GLYCEROL-3-PHOSPHATE DEHYDROGENASE SUBUNIT B"/>
    <property type="match status" value="1"/>
</dbReference>
<name>V8QYC4_9BURK</name>
<dbReference type="EMBL" id="AYXT01000001">
    <property type="protein sequence ID" value="ETF04632.1"/>
    <property type="molecule type" value="Genomic_DNA"/>
</dbReference>
<keyword evidence="1" id="KW-0560">Oxidoreductase</keyword>
<protein>
    <recommendedName>
        <fullName evidence="3">FAD/NAD(P)-binding domain-containing protein</fullName>
    </recommendedName>
</protein>
<evidence type="ECO:0000256" key="1">
    <source>
        <dbReference type="ARBA" id="ARBA00023002"/>
    </source>
</evidence>
<dbReference type="OrthoDB" id="9801699at2"/>
<dbReference type="SUPFAM" id="SSF51905">
    <property type="entry name" value="FAD/NAD(P)-binding domain"/>
    <property type="match status" value="1"/>
</dbReference>
<dbReference type="RefSeq" id="WP_024003247.1">
    <property type="nucleotide sequence ID" value="NZ_KI650979.1"/>
</dbReference>
<dbReference type="Proteomes" id="UP000018733">
    <property type="component" value="Unassembled WGS sequence"/>
</dbReference>
<dbReference type="InterPro" id="IPR041854">
    <property type="entry name" value="BFD-like_2Fe2S-bd_dom_sf"/>
</dbReference>
<dbReference type="HOGENOM" id="CLU_030705_1_0_4"/>
<dbReference type="InterPro" id="IPR023753">
    <property type="entry name" value="FAD/NAD-binding_dom"/>
</dbReference>
<proteinExistence type="predicted"/>